<accession>A0A0S3SXQ3</accession>
<dbReference type="PANTHER" id="PTHR34461:SF2">
    <property type="entry name" value="EXPRESSED PROTEIN"/>
    <property type="match status" value="1"/>
</dbReference>
<name>A0A0S3SXQ3_PHAAN</name>
<gene>
    <name evidence="1" type="primary">Vigan.09G092900</name>
    <name evidence="1" type="ORF">VIGAN_09092900</name>
</gene>
<evidence type="ECO:0000313" key="2">
    <source>
        <dbReference type="Proteomes" id="UP000291084"/>
    </source>
</evidence>
<dbReference type="EMBL" id="AP015042">
    <property type="protein sequence ID" value="BAT97474.1"/>
    <property type="molecule type" value="Genomic_DNA"/>
</dbReference>
<keyword evidence="2" id="KW-1185">Reference proteome</keyword>
<proteinExistence type="predicted"/>
<dbReference type="PANTHER" id="PTHR34461">
    <property type="entry name" value="EXPRESSED PROTEIN"/>
    <property type="match status" value="1"/>
</dbReference>
<organism evidence="1 2">
    <name type="scientific">Vigna angularis var. angularis</name>
    <dbReference type="NCBI Taxonomy" id="157739"/>
    <lineage>
        <taxon>Eukaryota</taxon>
        <taxon>Viridiplantae</taxon>
        <taxon>Streptophyta</taxon>
        <taxon>Embryophyta</taxon>
        <taxon>Tracheophyta</taxon>
        <taxon>Spermatophyta</taxon>
        <taxon>Magnoliopsida</taxon>
        <taxon>eudicotyledons</taxon>
        <taxon>Gunneridae</taxon>
        <taxon>Pentapetalae</taxon>
        <taxon>rosids</taxon>
        <taxon>fabids</taxon>
        <taxon>Fabales</taxon>
        <taxon>Fabaceae</taxon>
        <taxon>Papilionoideae</taxon>
        <taxon>50 kb inversion clade</taxon>
        <taxon>NPAAA clade</taxon>
        <taxon>indigoferoid/millettioid clade</taxon>
        <taxon>Phaseoleae</taxon>
        <taxon>Vigna</taxon>
    </lineage>
</organism>
<dbReference type="OrthoDB" id="775914at2759"/>
<protein>
    <submittedName>
        <fullName evidence="1">Uncharacterized protein</fullName>
    </submittedName>
</protein>
<reference evidence="1 2" key="1">
    <citation type="journal article" date="2015" name="Sci. Rep.">
        <title>The power of single molecule real-time sequencing technology in the de novo assembly of a eukaryotic genome.</title>
        <authorList>
            <person name="Sakai H."/>
            <person name="Naito K."/>
            <person name="Ogiso-Tanaka E."/>
            <person name="Takahashi Y."/>
            <person name="Iseki K."/>
            <person name="Muto C."/>
            <person name="Satou K."/>
            <person name="Teruya K."/>
            <person name="Shiroma A."/>
            <person name="Shimoji M."/>
            <person name="Hirano T."/>
            <person name="Itoh T."/>
            <person name="Kaga A."/>
            <person name="Tomooka N."/>
        </authorList>
    </citation>
    <scope>NUCLEOTIDE SEQUENCE [LARGE SCALE GENOMIC DNA]</scope>
    <source>
        <strain evidence="2">cv. Shumari</strain>
    </source>
</reference>
<evidence type="ECO:0000313" key="1">
    <source>
        <dbReference type="EMBL" id="BAT97474.1"/>
    </source>
</evidence>
<dbReference type="AlphaFoldDB" id="A0A0S3SXQ3"/>
<dbReference type="Proteomes" id="UP000291084">
    <property type="component" value="Chromosome 9"/>
</dbReference>
<sequence>MELRGCGYLHFILAIKGGLVSKVPNVARGQPKLKFKNITDIYDDGLLSHNDDVMAERSCYGEIEETNVKTNRDASECNVNDDDDGQRICNLDDNDFDDITLSQIKESCEARKRKRSQGLKSSIRKIKIEDSFLDDYGEEQMEADDDSDFMETLSNWKSKLSNNMKAKKKRCFKKTISTYTQEVMPVVKSEEILDSQDFTPTSEEIQHGQDFPPSIEEILDCQEFSTSMEEIRVCQDFSPSCEEIQDGQEFTPSSEEIDNNKEILSFNGDSAALVEVKSEVPETDFFGGPDDYSIVEVQEAEIIYEWNLESELKNERQRCIDFLPLRMVGPFNMDVVRRNYQLSNEQFPDMPAIEFKSEECMVHPDLDYIAPQVISMVEDEILHIHDSQPDGDTDTAVTLRNVATHKDLDYLGVDFKDDNTLLGDCSNNEFTPGAEDQVDVETSPTMEYEEIQSFAAVNNECNGSSKLHHPERLLSTRKEISPSSLEKHCKAVKTNDLNRKNKLKCKGRQKYFSEQTDNRTAEGCDDITGARFSDIPNKISVIPRTKRVSHPKGISKIPHSSRQATRLGCSSVQSCSKSAIAFTQQQMHDAECLTKKLTKELKSMKDIVDDMLRSEFCLNTSLRHKVNEARVAVKNATRAEEAAKRCLAFMSRDCSRFCKIMKLSDEGPATQDVVRKERKKIAFADEAGGRLCQVKFYEDDGVSLSESN</sequence>